<reference evidence="11" key="1">
    <citation type="submission" date="2019-02" db="EMBL/GenBank/DDBJ databases">
        <title>A novel Candidatus Liberibacter species associated with the New Zealand native fuchsia psyllid, Ctenarytaina fuchsiae.</title>
        <authorList>
            <person name="Thompson S.M."/>
            <person name="Jorgensen N."/>
            <person name="David C."/>
            <person name="Bulman S.R."/>
            <person name="Smith G.R."/>
        </authorList>
    </citation>
    <scope>NUCLEOTIDE SEQUENCE</scope>
    <source>
        <strain evidence="11">Oxford</strain>
    </source>
</reference>
<protein>
    <recommendedName>
        <fullName evidence="5 6">Octanoyltransferase</fullName>
        <ecNumber evidence="5 6">2.3.1.181</ecNumber>
    </recommendedName>
    <alternativeName>
        <fullName evidence="5">Lipoate-protein ligase B</fullName>
    </alternativeName>
    <alternativeName>
        <fullName evidence="5">Lipoyl/octanoyl transferase</fullName>
    </alternativeName>
    <alternativeName>
        <fullName evidence="5">Octanoyl-[acyl-carrier-protein]-protein N-octanoyltransferase</fullName>
    </alternativeName>
</protein>
<keyword evidence="2 5" id="KW-0808">Transferase</keyword>
<evidence type="ECO:0000256" key="7">
    <source>
        <dbReference type="PIRSR" id="PIRSR016262-1"/>
    </source>
</evidence>
<feature type="active site" description="Acyl-thioester intermediate" evidence="5 7">
    <location>
        <position position="187"/>
    </location>
</feature>
<comment type="function">
    <text evidence="4 5 6">Catalyzes the transfer of endogenously produced octanoic acid from octanoyl-acyl-carrier-protein onto the lipoyl domains of lipoate-dependent enzymes. Lipoyl-ACP can also act as a substrate although octanoyl-ACP is likely to be the physiological substrate.</text>
</comment>
<evidence type="ECO:0000313" key="12">
    <source>
        <dbReference type="Proteomes" id="UP000736856"/>
    </source>
</evidence>
<name>A0A937AF78_9HYPH</name>
<dbReference type="InterPro" id="IPR000544">
    <property type="entry name" value="Octanoyltransferase"/>
</dbReference>
<feature type="domain" description="BPL/LPL catalytic" evidence="10">
    <location>
        <begin position="38"/>
        <end position="225"/>
    </location>
</feature>
<dbReference type="PIRSF" id="PIRSF016262">
    <property type="entry name" value="LPLase"/>
    <property type="match status" value="1"/>
</dbReference>
<evidence type="ECO:0000256" key="5">
    <source>
        <dbReference type="HAMAP-Rule" id="MF_00013"/>
    </source>
</evidence>
<accession>A0A937AF78</accession>
<evidence type="ECO:0000256" key="6">
    <source>
        <dbReference type="PIRNR" id="PIRNR016262"/>
    </source>
</evidence>
<dbReference type="GO" id="GO:0009249">
    <property type="term" value="P:protein lipoylation"/>
    <property type="evidence" value="ECO:0007669"/>
    <property type="project" value="InterPro"/>
</dbReference>
<dbReference type="InterPro" id="IPR020605">
    <property type="entry name" value="Octanoyltransferase_CS"/>
</dbReference>
<feature type="binding site" evidence="5 8">
    <location>
        <begin position="156"/>
        <end position="158"/>
    </location>
    <ligand>
        <name>substrate</name>
    </ligand>
</feature>
<comment type="catalytic activity">
    <reaction evidence="5 6">
        <text>octanoyl-[ACP] + L-lysyl-[protein] = N(6)-octanoyl-L-lysyl-[protein] + holo-[ACP] + H(+)</text>
        <dbReference type="Rhea" id="RHEA:17665"/>
        <dbReference type="Rhea" id="RHEA-COMP:9636"/>
        <dbReference type="Rhea" id="RHEA-COMP:9685"/>
        <dbReference type="Rhea" id="RHEA-COMP:9752"/>
        <dbReference type="Rhea" id="RHEA-COMP:9928"/>
        <dbReference type="ChEBI" id="CHEBI:15378"/>
        <dbReference type="ChEBI" id="CHEBI:29969"/>
        <dbReference type="ChEBI" id="CHEBI:64479"/>
        <dbReference type="ChEBI" id="CHEBI:78463"/>
        <dbReference type="ChEBI" id="CHEBI:78809"/>
        <dbReference type="EC" id="2.3.1.181"/>
    </reaction>
</comment>
<comment type="miscellaneous">
    <text evidence="5">In the reaction, the free carboxyl group of octanoic acid is attached via an amide linkage to the epsilon-amino group of a specific lysine residue of lipoyl domains of lipoate-dependent enzymes.</text>
</comment>
<dbReference type="CDD" id="cd16444">
    <property type="entry name" value="LipB"/>
    <property type="match status" value="1"/>
</dbReference>
<dbReference type="Proteomes" id="UP000736856">
    <property type="component" value="Unassembled WGS sequence"/>
</dbReference>
<dbReference type="EC" id="2.3.1.181" evidence="5 6"/>
<evidence type="ECO:0000256" key="9">
    <source>
        <dbReference type="PIRSR" id="PIRSR016262-3"/>
    </source>
</evidence>
<gene>
    <name evidence="5 11" type="primary">lipB</name>
    <name evidence="11" type="ORF">EU981_02650</name>
</gene>
<dbReference type="HAMAP" id="MF_00013">
    <property type="entry name" value="LipB"/>
    <property type="match status" value="1"/>
</dbReference>
<feature type="site" description="Lowers pKa of active site Cys" evidence="5 9">
    <location>
        <position position="153"/>
    </location>
</feature>
<organism evidence="11 12">
    <name type="scientific">Candidatus Liberibacter ctenarytainae</name>
    <dbReference type="NCBI Taxonomy" id="2020335"/>
    <lineage>
        <taxon>Bacteria</taxon>
        <taxon>Pseudomonadati</taxon>
        <taxon>Pseudomonadota</taxon>
        <taxon>Alphaproteobacteria</taxon>
        <taxon>Hyphomicrobiales</taxon>
        <taxon>Rhizobiaceae</taxon>
        <taxon>Liberibacter</taxon>
    </lineage>
</organism>
<dbReference type="GO" id="GO:0005737">
    <property type="term" value="C:cytoplasm"/>
    <property type="evidence" value="ECO:0007669"/>
    <property type="project" value="UniProtKB-SubCell"/>
</dbReference>
<dbReference type="InterPro" id="IPR045864">
    <property type="entry name" value="aa-tRNA-synth_II/BPL/LPL"/>
</dbReference>
<dbReference type="NCBIfam" id="NF010921">
    <property type="entry name" value="PRK14341.1"/>
    <property type="match status" value="1"/>
</dbReference>
<proteinExistence type="inferred from homology"/>
<dbReference type="GO" id="GO:0033819">
    <property type="term" value="F:lipoyl(octanoyl) transferase activity"/>
    <property type="evidence" value="ECO:0007669"/>
    <property type="project" value="UniProtKB-EC"/>
</dbReference>
<dbReference type="InterPro" id="IPR004143">
    <property type="entry name" value="BPL_LPL_catalytic"/>
</dbReference>
<feature type="binding site" evidence="5 8">
    <location>
        <begin position="77"/>
        <end position="84"/>
    </location>
    <ligand>
        <name>substrate</name>
    </ligand>
</feature>
<dbReference type="Gene3D" id="3.30.930.10">
    <property type="entry name" value="Bira Bifunctional Protein, Domain 2"/>
    <property type="match status" value="1"/>
</dbReference>
<dbReference type="Pfam" id="PF21948">
    <property type="entry name" value="LplA-B_cat"/>
    <property type="match status" value="1"/>
</dbReference>
<comment type="pathway">
    <text evidence="1 5 6">Protein modification; protein lipoylation via endogenous pathway; protein N(6)-(lipoyl)lysine from octanoyl-[acyl-carrier-protein]: step 1/2.</text>
</comment>
<dbReference type="NCBIfam" id="TIGR00214">
    <property type="entry name" value="lipB"/>
    <property type="match status" value="1"/>
</dbReference>
<dbReference type="PROSITE" id="PS01313">
    <property type="entry name" value="LIPB"/>
    <property type="match status" value="1"/>
</dbReference>
<evidence type="ECO:0000256" key="1">
    <source>
        <dbReference type="ARBA" id="ARBA00004821"/>
    </source>
</evidence>
<dbReference type="PANTHER" id="PTHR10993:SF7">
    <property type="entry name" value="LIPOYLTRANSFERASE 2, MITOCHONDRIAL-RELATED"/>
    <property type="match status" value="1"/>
</dbReference>
<keyword evidence="3 5" id="KW-0012">Acyltransferase</keyword>
<dbReference type="SUPFAM" id="SSF55681">
    <property type="entry name" value="Class II aaRS and biotin synthetases"/>
    <property type="match status" value="1"/>
</dbReference>
<evidence type="ECO:0000256" key="3">
    <source>
        <dbReference type="ARBA" id="ARBA00023315"/>
    </source>
</evidence>
<feature type="binding site" evidence="5 8">
    <location>
        <begin position="169"/>
        <end position="171"/>
    </location>
    <ligand>
        <name>substrate</name>
    </ligand>
</feature>
<evidence type="ECO:0000313" key="11">
    <source>
        <dbReference type="EMBL" id="MBL0848978.1"/>
    </source>
</evidence>
<keyword evidence="5" id="KW-0963">Cytoplasm</keyword>
<comment type="subcellular location">
    <subcellularLocation>
        <location evidence="5">Cytoplasm</location>
    </subcellularLocation>
</comment>
<sequence>MLPIEDMPPVRWWITHDPVSYEESLKIMEHEVQCISMGKSAELVWILEHPPLYTSGTSANPHDLLFPQRFPIYTIGRGGGYTYHGPGQRVVYIMLNLKKRHRDIHCFVAALEEVIIRTLKTLGILGERREDRVGVWVIQTKEGVKNQPSDEKKIAAIGIRIRKWVSFHGFSLNISPDLKHYDGIIPCGINQYGITSLKDLGYCYPVPYIDSLIRKSFESIFGATSLYEYK</sequence>
<evidence type="ECO:0000256" key="8">
    <source>
        <dbReference type="PIRSR" id="PIRSR016262-2"/>
    </source>
</evidence>
<comment type="caution">
    <text evidence="11">The sequence shown here is derived from an EMBL/GenBank/DDBJ whole genome shotgun (WGS) entry which is preliminary data.</text>
</comment>
<dbReference type="AlphaFoldDB" id="A0A937AF78"/>
<dbReference type="PROSITE" id="PS51733">
    <property type="entry name" value="BPL_LPL_CATALYTIC"/>
    <property type="match status" value="1"/>
</dbReference>
<evidence type="ECO:0000256" key="4">
    <source>
        <dbReference type="ARBA" id="ARBA00024732"/>
    </source>
</evidence>
<dbReference type="PANTHER" id="PTHR10993">
    <property type="entry name" value="OCTANOYLTRANSFERASE"/>
    <property type="match status" value="1"/>
</dbReference>
<evidence type="ECO:0000259" key="10">
    <source>
        <dbReference type="PROSITE" id="PS51733"/>
    </source>
</evidence>
<evidence type="ECO:0000256" key="2">
    <source>
        <dbReference type="ARBA" id="ARBA00022679"/>
    </source>
</evidence>
<comment type="similarity">
    <text evidence="5 6">Belongs to the LipB family.</text>
</comment>
<dbReference type="EMBL" id="SEOL01000004">
    <property type="protein sequence ID" value="MBL0848978.1"/>
    <property type="molecule type" value="Genomic_DNA"/>
</dbReference>